<comment type="caution">
    <text evidence="1">The sequence shown here is derived from an EMBL/GenBank/DDBJ whole genome shotgun (WGS) entry which is preliminary data.</text>
</comment>
<organism evidence="1 2">
    <name type="scientific">Monosporascus cannonballus</name>
    <dbReference type="NCBI Taxonomy" id="155416"/>
    <lineage>
        <taxon>Eukaryota</taxon>
        <taxon>Fungi</taxon>
        <taxon>Dikarya</taxon>
        <taxon>Ascomycota</taxon>
        <taxon>Pezizomycotina</taxon>
        <taxon>Sordariomycetes</taxon>
        <taxon>Xylariomycetidae</taxon>
        <taxon>Xylariales</taxon>
        <taxon>Xylariales incertae sedis</taxon>
        <taxon>Monosporascus</taxon>
    </lineage>
</organism>
<protein>
    <recommendedName>
        <fullName evidence="3">Fungal N-terminal domain-containing protein</fullName>
    </recommendedName>
</protein>
<sequence>MEAIAAVGLSSNILQFVELSAKLVRTANELRHDASTSENKDHAAIAEHLETITNAVKVSAQEIEGTSAAVSPEEEALLPVAEGCSELAKDLLRRLEACGVGAQRADKRFNRAKRAFRCMWNKREIDEINTRLQYFRSELGLHMTYGIKQAQAQSHASQASADDVRVIRDSVQALGVKSDASAAEILRSVAEVRVENSRFHAQATQAAPAAMGCEASLQHLMRSLFDEYEERFLEGVEKRSVRPS</sequence>
<gene>
    <name evidence="1" type="ORF">DL762_005933</name>
</gene>
<evidence type="ECO:0000313" key="2">
    <source>
        <dbReference type="Proteomes" id="UP000294003"/>
    </source>
</evidence>
<keyword evidence="2" id="KW-1185">Reference proteome</keyword>
<evidence type="ECO:0008006" key="3">
    <source>
        <dbReference type="Google" id="ProtNLM"/>
    </source>
</evidence>
<proteinExistence type="predicted"/>
<reference evidence="1 2" key="1">
    <citation type="submission" date="2018-06" db="EMBL/GenBank/DDBJ databases">
        <title>Complete Genomes of Monosporascus.</title>
        <authorList>
            <person name="Robinson A.J."/>
            <person name="Natvig D.O."/>
        </authorList>
    </citation>
    <scope>NUCLEOTIDE SEQUENCE [LARGE SCALE GENOMIC DNA]</scope>
    <source>
        <strain evidence="1 2">CBS 609.92</strain>
    </source>
</reference>
<accession>A0ABY0H3H8</accession>
<dbReference type="EMBL" id="QJNS01000177">
    <property type="protein sequence ID" value="RYO83913.1"/>
    <property type="molecule type" value="Genomic_DNA"/>
</dbReference>
<name>A0ABY0H3H8_9PEZI</name>
<dbReference type="Proteomes" id="UP000294003">
    <property type="component" value="Unassembled WGS sequence"/>
</dbReference>
<evidence type="ECO:0000313" key="1">
    <source>
        <dbReference type="EMBL" id="RYO83913.1"/>
    </source>
</evidence>